<sequence length="419" mass="45824">MTAELTAQVCVVGGGPAGLTLAVELAKRSVSVVVLEQSGHFNRSFRGESVSPDSVWLLDRLGLLDRLDGTYAQMHHMEIIDSGSTVLSVDFSDFRYPHPYPVELPQPALLSALADAGREHPGFTLRQSATAVALLREQGDSGPVTGVRARTPDGDLVVRAALTVAADGRFSKVREMSGLPYEKQPLDRDVVWLRLPFPEEWDSHTYRIRIRGGEHGLFIPTHPDSVRVGLNIPKGGLKDLRAQGLGALHERLDRLAPELSTTVRKEVKAWSDTSMLDIFTTVVPRWSMPGLVLMGDAAHTLTPILGQGVNHAIIDAVTLAPLVGEALADDSAAALVRAGEEFQRSREEAVRRSRALQLRQERLFALDGRLGGLARRSLYRVVDRNQALQQKVLARAYFQVQEPGPVVAPRVVRQPAGRP</sequence>
<accession>A0A100JSF3</accession>
<dbReference type="InterPro" id="IPR036188">
    <property type="entry name" value="FAD/NAD-bd_sf"/>
</dbReference>
<dbReference type="EMBL" id="BCMM01000026">
    <property type="protein sequence ID" value="GAQ64845.1"/>
    <property type="molecule type" value="Genomic_DNA"/>
</dbReference>
<keyword evidence="1" id="KW-0560">Oxidoreductase</keyword>
<dbReference type="Proteomes" id="UP000067448">
    <property type="component" value="Unassembled WGS sequence"/>
</dbReference>
<dbReference type="GO" id="GO:0016491">
    <property type="term" value="F:oxidoreductase activity"/>
    <property type="evidence" value="ECO:0007669"/>
    <property type="project" value="UniProtKB-KW"/>
</dbReference>
<dbReference type="OrthoDB" id="9791689at2"/>
<name>A0A100JSF3_STRSC</name>
<reference evidence="3 4" key="2">
    <citation type="journal article" date="2016" name="Genome Announc.">
        <title>Draft Genome Sequences of Streptomyces scabiei S58, Streptomyces turgidiscabies T45, and Streptomyces acidiscabies a10, the Pathogens of Potato Common Scab, Isolated in Japan.</title>
        <authorList>
            <person name="Tomihama T."/>
            <person name="Nishi Y."/>
            <person name="Sakai M."/>
            <person name="Ikenaga M."/>
            <person name="Okubo T."/>
            <person name="Ikeda S."/>
        </authorList>
    </citation>
    <scope>NUCLEOTIDE SEQUENCE [LARGE SCALE GENOMIC DNA]</scope>
    <source>
        <strain evidence="3 4">S58</strain>
    </source>
</reference>
<dbReference type="InterPro" id="IPR050631">
    <property type="entry name" value="PheA/TfdB_FAD_monoxygenase"/>
</dbReference>
<dbReference type="Gene3D" id="3.50.50.60">
    <property type="entry name" value="FAD/NAD(P)-binding domain"/>
    <property type="match status" value="1"/>
</dbReference>
<dbReference type="Pfam" id="PF01494">
    <property type="entry name" value="FAD_binding_3"/>
    <property type="match status" value="1"/>
</dbReference>
<gene>
    <name evidence="3" type="primary">ubiF</name>
    <name evidence="3" type="ORF">SsS58_05250</name>
</gene>
<comment type="caution">
    <text evidence="3">The sequence shown here is derived from an EMBL/GenBank/DDBJ whole genome shotgun (WGS) entry which is preliminary data.</text>
</comment>
<dbReference type="RefSeq" id="WP_059082304.1">
    <property type="nucleotide sequence ID" value="NZ_BCMM01000026.1"/>
</dbReference>
<dbReference type="AlphaFoldDB" id="A0A100JSF3"/>
<dbReference type="PANTHER" id="PTHR43476">
    <property type="entry name" value="3-(3-HYDROXY-PHENYL)PROPIONATE/3-HYDROXYCINNAMIC ACID HYDROXYLASE"/>
    <property type="match status" value="1"/>
</dbReference>
<evidence type="ECO:0000256" key="1">
    <source>
        <dbReference type="ARBA" id="ARBA00023002"/>
    </source>
</evidence>
<dbReference type="GO" id="GO:0071949">
    <property type="term" value="F:FAD binding"/>
    <property type="evidence" value="ECO:0007669"/>
    <property type="project" value="InterPro"/>
</dbReference>
<dbReference type="PRINTS" id="PR00420">
    <property type="entry name" value="RNGMNOXGNASE"/>
</dbReference>
<proteinExistence type="predicted"/>
<dbReference type="InterPro" id="IPR002938">
    <property type="entry name" value="FAD-bd"/>
</dbReference>
<evidence type="ECO:0000313" key="4">
    <source>
        <dbReference type="Proteomes" id="UP000067448"/>
    </source>
</evidence>
<reference evidence="4" key="1">
    <citation type="submission" date="2015-11" db="EMBL/GenBank/DDBJ databases">
        <authorList>
            <consortium name="Cross-ministerial Strategic Innovation Promotion Program (SIP) consortium"/>
            <person name="Tomihama T."/>
            <person name="Ikenaga M."/>
            <person name="Sakai M."/>
            <person name="Okubo T."/>
            <person name="Ikeda S."/>
        </authorList>
    </citation>
    <scope>NUCLEOTIDE SEQUENCE [LARGE SCALE GENOMIC DNA]</scope>
    <source>
        <strain evidence="4">S58</strain>
    </source>
</reference>
<reference evidence="4" key="3">
    <citation type="submission" date="2016-02" db="EMBL/GenBank/DDBJ databases">
        <title>Draft genome of pathogenic Streptomyces sp. in Japan.</title>
        <authorList>
            <person name="Tomihama T."/>
            <person name="Ikenaga M."/>
            <person name="Sakai M."/>
            <person name="Okubo T."/>
            <person name="Ikeda S."/>
        </authorList>
    </citation>
    <scope>NUCLEOTIDE SEQUENCE [LARGE SCALE GENOMIC DNA]</scope>
    <source>
        <strain evidence="4">S58</strain>
    </source>
</reference>
<dbReference type="SUPFAM" id="SSF51905">
    <property type="entry name" value="FAD/NAD(P)-binding domain"/>
    <property type="match status" value="1"/>
</dbReference>
<feature type="domain" description="FAD-binding" evidence="2">
    <location>
        <begin position="7"/>
        <end position="338"/>
    </location>
</feature>
<evidence type="ECO:0000313" key="3">
    <source>
        <dbReference type="EMBL" id="GAQ64845.1"/>
    </source>
</evidence>
<organism evidence="3 4">
    <name type="scientific">Streptomyces scabiei</name>
    <dbReference type="NCBI Taxonomy" id="1930"/>
    <lineage>
        <taxon>Bacteria</taxon>
        <taxon>Bacillati</taxon>
        <taxon>Actinomycetota</taxon>
        <taxon>Actinomycetes</taxon>
        <taxon>Kitasatosporales</taxon>
        <taxon>Streptomycetaceae</taxon>
        <taxon>Streptomyces</taxon>
    </lineage>
</organism>
<protein>
    <submittedName>
        <fullName evidence="3">2-octaprenyl-3-methyl-6-methoxy-1,4-benzoquinol oxygenase</fullName>
    </submittedName>
</protein>
<dbReference type="PANTHER" id="PTHR43476:SF5">
    <property type="entry name" value="FAD-DEPENDENT MONOOXYGENASE"/>
    <property type="match status" value="1"/>
</dbReference>
<evidence type="ECO:0000259" key="2">
    <source>
        <dbReference type="Pfam" id="PF01494"/>
    </source>
</evidence>